<organism evidence="9 10">
    <name type="scientific">Arcticibacter tournemirensis</name>
    <dbReference type="NCBI Taxonomy" id="699437"/>
    <lineage>
        <taxon>Bacteria</taxon>
        <taxon>Pseudomonadati</taxon>
        <taxon>Bacteroidota</taxon>
        <taxon>Sphingobacteriia</taxon>
        <taxon>Sphingobacteriales</taxon>
        <taxon>Sphingobacteriaceae</taxon>
        <taxon>Arcticibacter</taxon>
    </lineage>
</organism>
<feature type="domain" description="Fatty acid hydroxylase" evidence="8">
    <location>
        <begin position="82"/>
        <end position="215"/>
    </location>
</feature>
<gene>
    <name evidence="9" type="ORF">EKH83_05530</name>
</gene>
<keyword evidence="3 7" id="KW-1133">Transmembrane helix</keyword>
<proteinExistence type="predicted"/>
<dbReference type="EMBL" id="RXOC01000003">
    <property type="protein sequence ID" value="RXF71157.1"/>
    <property type="molecule type" value="Genomic_DNA"/>
</dbReference>
<dbReference type="Pfam" id="PF04116">
    <property type="entry name" value="FA_hydroxylase"/>
    <property type="match status" value="1"/>
</dbReference>
<evidence type="ECO:0000259" key="8">
    <source>
        <dbReference type="Pfam" id="PF04116"/>
    </source>
</evidence>
<dbReference type="GO" id="GO:0005506">
    <property type="term" value="F:iron ion binding"/>
    <property type="evidence" value="ECO:0007669"/>
    <property type="project" value="InterPro"/>
</dbReference>
<evidence type="ECO:0000313" key="10">
    <source>
        <dbReference type="Proteomes" id="UP000290848"/>
    </source>
</evidence>
<accession>A0A4Q0MCS0</accession>
<feature type="transmembrane region" description="Helical" evidence="7">
    <location>
        <begin position="6"/>
        <end position="24"/>
    </location>
</feature>
<sequence>MQLNYLAFAIPGFFLFLLLEYMAAKIKKRTDIFKYESSVANISIGIAERLLNLFISAAFYSLFTYIYHKYALFQIPNSWWVWLLLILSTDLVWYWYHRLGHEINLFWAAHIVHHQSEELNYTVAARITTIQALVRNLFWCILPFMGFHPDMVITMLLIHGAYSFFTHTQLIGKLGWLEYILITPSLHRVHHASNEKYLDKNYGDVFVFWDKIFGTFQKEDEKPLYGLTHPVKSYSFLWQHFHYFLEIAEAFQNSRGFSQKLRILFGSPANMNQNIRPLLEKRFLSHRSKGTRLRYKNYVTVQLILCIIVLLFIILFFKYALLPERLVSLFFILITLINCGALLEQRKWVYYLEITRVLIVMSYISYTFNMISLLIIPLTALLFLEVLLPVEKWYYQCIYRTNPDSGVKTNE</sequence>
<evidence type="ECO:0000256" key="4">
    <source>
        <dbReference type="ARBA" id="ARBA00023002"/>
    </source>
</evidence>
<dbReference type="GO" id="GO:0050479">
    <property type="term" value="F:glyceryl-ether monooxygenase activity"/>
    <property type="evidence" value="ECO:0007669"/>
    <property type="project" value="TreeGrafter"/>
</dbReference>
<dbReference type="InterPro" id="IPR051689">
    <property type="entry name" value="Sterol_desaturase/TMEM195"/>
</dbReference>
<evidence type="ECO:0000256" key="1">
    <source>
        <dbReference type="ARBA" id="ARBA00004127"/>
    </source>
</evidence>
<dbReference type="PANTHER" id="PTHR21624:SF1">
    <property type="entry name" value="ALKYLGLYCEROL MONOOXYGENASE"/>
    <property type="match status" value="1"/>
</dbReference>
<feature type="transmembrane region" description="Helical" evidence="7">
    <location>
        <begin position="326"/>
        <end position="343"/>
    </location>
</feature>
<keyword evidence="2 7" id="KW-0812">Transmembrane</keyword>
<keyword evidence="5" id="KW-0443">Lipid metabolism</keyword>
<dbReference type="GO" id="GO:0006643">
    <property type="term" value="P:membrane lipid metabolic process"/>
    <property type="evidence" value="ECO:0007669"/>
    <property type="project" value="TreeGrafter"/>
</dbReference>
<evidence type="ECO:0000256" key="7">
    <source>
        <dbReference type="SAM" id="Phobius"/>
    </source>
</evidence>
<dbReference type="Proteomes" id="UP000290848">
    <property type="component" value="Unassembled WGS sequence"/>
</dbReference>
<dbReference type="GO" id="GO:0016020">
    <property type="term" value="C:membrane"/>
    <property type="evidence" value="ECO:0007669"/>
    <property type="project" value="GOC"/>
</dbReference>
<dbReference type="RefSeq" id="WP_128768402.1">
    <property type="nucleotide sequence ID" value="NZ_RXOC01000003.1"/>
</dbReference>
<comment type="caution">
    <text evidence="9">The sequence shown here is derived from an EMBL/GenBank/DDBJ whole genome shotgun (WGS) entry which is preliminary data.</text>
</comment>
<evidence type="ECO:0000256" key="2">
    <source>
        <dbReference type="ARBA" id="ARBA00022692"/>
    </source>
</evidence>
<dbReference type="PANTHER" id="PTHR21624">
    <property type="entry name" value="STEROL DESATURASE-RELATED PROTEIN"/>
    <property type="match status" value="1"/>
</dbReference>
<reference evidence="9 10" key="1">
    <citation type="submission" date="2018-12" db="EMBL/GenBank/DDBJ databases">
        <title>The Draft Genome Sequence of the Soil Bacterium Pedobacter tournemirensis R1.</title>
        <authorList>
            <person name="He J."/>
        </authorList>
    </citation>
    <scope>NUCLEOTIDE SEQUENCE [LARGE SCALE GENOMIC DNA]</scope>
    <source>
        <strain evidence="9 10">R1</strain>
    </source>
</reference>
<evidence type="ECO:0000313" key="9">
    <source>
        <dbReference type="EMBL" id="RXF71157.1"/>
    </source>
</evidence>
<evidence type="ECO:0000256" key="6">
    <source>
        <dbReference type="ARBA" id="ARBA00023136"/>
    </source>
</evidence>
<feature type="transmembrane region" description="Helical" evidence="7">
    <location>
        <begin position="297"/>
        <end position="320"/>
    </location>
</feature>
<dbReference type="GO" id="GO:0008610">
    <property type="term" value="P:lipid biosynthetic process"/>
    <property type="evidence" value="ECO:0007669"/>
    <property type="project" value="InterPro"/>
</dbReference>
<comment type="subcellular location">
    <subcellularLocation>
        <location evidence="1">Endomembrane system</location>
        <topology evidence="1">Multi-pass membrane protein</topology>
    </subcellularLocation>
</comment>
<evidence type="ECO:0000256" key="3">
    <source>
        <dbReference type="ARBA" id="ARBA00022989"/>
    </source>
</evidence>
<feature type="transmembrane region" description="Helical" evidence="7">
    <location>
        <begin position="79"/>
        <end position="96"/>
    </location>
</feature>
<keyword evidence="4" id="KW-0560">Oxidoreductase</keyword>
<dbReference type="AlphaFoldDB" id="A0A4Q0MCS0"/>
<evidence type="ECO:0000256" key="5">
    <source>
        <dbReference type="ARBA" id="ARBA00023098"/>
    </source>
</evidence>
<protein>
    <submittedName>
        <fullName evidence="9">Fatty acid hydroxylase family protein</fullName>
    </submittedName>
</protein>
<name>A0A4Q0MCS0_9SPHI</name>
<dbReference type="InterPro" id="IPR006694">
    <property type="entry name" value="Fatty_acid_hydroxylase"/>
</dbReference>
<dbReference type="GO" id="GO:0012505">
    <property type="term" value="C:endomembrane system"/>
    <property type="evidence" value="ECO:0007669"/>
    <property type="project" value="UniProtKB-SubCell"/>
</dbReference>
<keyword evidence="6 7" id="KW-0472">Membrane</keyword>
<feature type="transmembrane region" description="Helical" evidence="7">
    <location>
        <begin position="363"/>
        <end position="384"/>
    </location>
</feature>
<feature type="transmembrane region" description="Helical" evidence="7">
    <location>
        <begin position="50"/>
        <end position="67"/>
    </location>
</feature>